<gene>
    <name evidence="1" type="ORF">E7512_01305</name>
</gene>
<proteinExistence type="predicted"/>
<reference evidence="1" key="1">
    <citation type="submission" date="2019-04" db="EMBL/GenBank/DDBJ databases">
        <title>Evolution of Biomass-Degrading Anaerobic Consortia Revealed by Metagenomics.</title>
        <authorList>
            <person name="Peng X."/>
        </authorList>
    </citation>
    <scope>NUCLEOTIDE SEQUENCE</scope>
    <source>
        <strain evidence="1">SIG551</strain>
    </source>
</reference>
<dbReference type="RefSeq" id="WP_176834353.1">
    <property type="nucleotide sequence ID" value="NZ_JBKWRC010000001.1"/>
</dbReference>
<name>A0A928Q3Y7_9FIRM</name>
<organism evidence="1 2">
    <name type="scientific">Faecalispora sporosphaeroides</name>
    <dbReference type="NCBI Taxonomy" id="1549"/>
    <lineage>
        <taxon>Bacteria</taxon>
        <taxon>Bacillati</taxon>
        <taxon>Bacillota</taxon>
        <taxon>Clostridia</taxon>
        <taxon>Eubacteriales</taxon>
        <taxon>Oscillospiraceae</taxon>
        <taxon>Faecalispora</taxon>
    </lineage>
</organism>
<protein>
    <submittedName>
        <fullName evidence="1">Uncharacterized protein</fullName>
    </submittedName>
</protein>
<dbReference type="AlphaFoldDB" id="A0A928Q3Y7"/>
<dbReference type="Proteomes" id="UP000754750">
    <property type="component" value="Unassembled WGS sequence"/>
</dbReference>
<sequence>MKKILEQLYYGNLYPSENIHPSIDGYAEANQLATQAYEELESKLCPEMKVLLEDFISENMHLCSLDETQAFIEGFKLASKLFAEIYLQG</sequence>
<evidence type="ECO:0000313" key="2">
    <source>
        <dbReference type="Proteomes" id="UP000754750"/>
    </source>
</evidence>
<dbReference type="InterPro" id="IPR049215">
    <property type="entry name" value="DUF6809"/>
</dbReference>
<evidence type="ECO:0000313" key="1">
    <source>
        <dbReference type="EMBL" id="MBE6832217.1"/>
    </source>
</evidence>
<dbReference type="Pfam" id="PF20648">
    <property type="entry name" value="DUF6809"/>
    <property type="match status" value="1"/>
</dbReference>
<accession>A0A928Q3Y7</accession>
<comment type="caution">
    <text evidence="1">The sequence shown here is derived from an EMBL/GenBank/DDBJ whole genome shotgun (WGS) entry which is preliminary data.</text>
</comment>
<dbReference type="EMBL" id="SVNY01000001">
    <property type="protein sequence ID" value="MBE6832217.1"/>
    <property type="molecule type" value="Genomic_DNA"/>
</dbReference>